<protein>
    <submittedName>
        <fullName evidence="6">Ribosomal large subunit pseudouridine synthase B</fullName>
        <ecNumber evidence="6">5.4.99.22</ecNumber>
    </submittedName>
</protein>
<reference evidence="6 7" key="1">
    <citation type="submission" date="2018-06" db="EMBL/GenBank/DDBJ databases">
        <authorList>
            <consortium name="Pathogen Informatics"/>
            <person name="Doyle S."/>
        </authorList>
    </citation>
    <scope>NUCLEOTIDE SEQUENCE [LARGE SCALE GENOMIC DNA]</scope>
    <source>
        <strain evidence="6 7">NCTC12157</strain>
    </source>
</reference>
<dbReference type="PANTHER" id="PTHR47683:SF3">
    <property type="entry name" value="RIBOSOMAL LARGE SUBUNIT PSEUDOURIDINE SYNTHASE B"/>
    <property type="match status" value="1"/>
</dbReference>
<dbReference type="SUPFAM" id="SSF55174">
    <property type="entry name" value="Alpha-L RNA-binding motif"/>
    <property type="match status" value="1"/>
</dbReference>
<keyword evidence="2 6" id="KW-0413">Isomerase</keyword>
<dbReference type="PANTHER" id="PTHR47683">
    <property type="entry name" value="PSEUDOURIDINE SYNTHASE FAMILY PROTEIN-RELATED"/>
    <property type="match status" value="1"/>
</dbReference>
<dbReference type="GO" id="GO:0160139">
    <property type="term" value="F:23S rRNA pseudouridine(2605) synthase activity"/>
    <property type="evidence" value="ECO:0007669"/>
    <property type="project" value="UniProtKB-EC"/>
</dbReference>
<evidence type="ECO:0000256" key="4">
    <source>
        <dbReference type="SAM" id="MobiDB-lite"/>
    </source>
</evidence>
<dbReference type="Pfam" id="PF01479">
    <property type="entry name" value="S4"/>
    <property type="match status" value="1"/>
</dbReference>
<feature type="compositionally biased region" description="Acidic residues" evidence="4">
    <location>
        <begin position="1"/>
        <end position="10"/>
    </location>
</feature>
<dbReference type="Proteomes" id="UP000254304">
    <property type="component" value="Unassembled WGS sequence"/>
</dbReference>
<evidence type="ECO:0000313" key="7">
    <source>
        <dbReference type="Proteomes" id="UP000254304"/>
    </source>
</evidence>
<dbReference type="InterPro" id="IPR002942">
    <property type="entry name" value="S4_RNA-bd"/>
</dbReference>
<keyword evidence="3" id="KW-0694">RNA-binding</keyword>
<dbReference type="InterPro" id="IPR050343">
    <property type="entry name" value="RsuA_PseudoU_synthase"/>
</dbReference>
<organism evidence="6 7">
    <name type="scientific">Ewingella americana</name>
    <dbReference type="NCBI Taxonomy" id="41202"/>
    <lineage>
        <taxon>Bacteria</taxon>
        <taxon>Pseudomonadati</taxon>
        <taxon>Pseudomonadota</taxon>
        <taxon>Gammaproteobacteria</taxon>
        <taxon>Enterobacterales</taxon>
        <taxon>Yersiniaceae</taxon>
        <taxon>Ewingella</taxon>
    </lineage>
</organism>
<evidence type="ECO:0000259" key="5">
    <source>
        <dbReference type="Pfam" id="PF01479"/>
    </source>
</evidence>
<evidence type="ECO:0000256" key="1">
    <source>
        <dbReference type="ARBA" id="ARBA00008348"/>
    </source>
</evidence>
<feature type="region of interest" description="Disordered" evidence="4">
    <location>
        <begin position="1"/>
        <end position="28"/>
    </location>
</feature>
<dbReference type="EC" id="5.4.99.22" evidence="6"/>
<dbReference type="InterPro" id="IPR036986">
    <property type="entry name" value="S4_RNA-bd_sf"/>
</dbReference>
<feature type="domain" description="RNA-binding S4" evidence="5">
    <location>
        <begin position="28"/>
        <end position="61"/>
    </location>
</feature>
<evidence type="ECO:0000256" key="3">
    <source>
        <dbReference type="PROSITE-ProRule" id="PRU00182"/>
    </source>
</evidence>
<dbReference type="GO" id="GO:0000455">
    <property type="term" value="P:enzyme-directed rRNA pseudouridine synthesis"/>
    <property type="evidence" value="ECO:0007669"/>
    <property type="project" value="UniProtKB-ARBA"/>
</dbReference>
<comment type="similarity">
    <text evidence="1">Belongs to the pseudouridine synthase RsuA family.</text>
</comment>
<dbReference type="Gene3D" id="3.10.290.10">
    <property type="entry name" value="RNA-binding S4 domain"/>
    <property type="match status" value="1"/>
</dbReference>
<dbReference type="AlphaFoldDB" id="A0A377NBE8"/>
<dbReference type="EMBL" id="UGGO01000001">
    <property type="protein sequence ID" value="STQ44333.1"/>
    <property type="molecule type" value="Genomic_DNA"/>
</dbReference>
<dbReference type="CDD" id="cd00165">
    <property type="entry name" value="S4"/>
    <property type="match status" value="1"/>
</dbReference>
<proteinExistence type="inferred from homology"/>
<evidence type="ECO:0000313" key="6">
    <source>
        <dbReference type="EMBL" id="STQ44333.1"/>
    </source>
</evidence>
<dbReference type="GO" id="GO:0003723">
    <property type="term" value="F:RNA binding"/>
    <property type="evidence" value="ECO:0007669"/>
    <property type="project" value="UniProtKB-KW"/>
</dbReference>
<sequence length="65" mass="7097">MAEEVEDDEPKYEKPKNALDSTEGQSEKLQKILARAGHGSRREVEAMLQAGRISVDGKIATLATV</sequence>
<accession>A0A377NBE8</accession>
<dbReference type="FunFam" id="3.10.290.10:FF:000003">
    <property type="entry name" value="Pseudouridine synthase"/>
    <property type="match status" value="1"/>
</dbReference>
<dbReference type="PROSITE" id="PS50889">
    <property type="entry name" value="S4"/>
    <property type="match status" value="1"/>
</dbReference>
<evidence type="ECO:0000256" key="2">
    <source>
        <dbReference type="ARBA" id="ARBA00023235"/>
    </source>
</evidence>
<gene>
    <name evidence="6" type="primary">rluB_1</name>
    <name evidence="6" type="ORF">NCTC12157_02053</name>
</gene>
<name>A0A377NBE8_9GAMM</name>